<name>A0A7N0VFR5_KALFE</name>
<proteinExistence type="predicted"/>
<dbReference type="Gramene" id="Kaladp0767s0002.2.v1.1">
    <property type="protein sequence ID" value="Kaladp0767s0002.2.v1.1"/>
    <property type="gene ID" value="Kaladp0767s0002.v1.1"/>
</dbReference>
<accession>A0A7N0VFR5</accession>
<evidence type="ECO:0000313" key="2">
    <source>
        <dbReference type="EnsemblPlants" id="Kaladp0767s0002.2.v1.1"/>
    </source>
</evidence>
<dbReference type="EnsemblPlants" id="Kaladp0767s0002.2.v1.1">
    <property type="protein sequence ID" value="Kaladp0767s0002.2.v1.1"/>
    <property type="gene ID" value="Kaladp0767s0002.v1.1"/>
</dbReference>
<dbReference type="Proteomes" id="UP000594263">
    <property type="component" value="Unplaced"/>
</dbReference>
<feature type="compositionally biased region" description="Basic and acidic residues" evidence="1">
    <location>
        <begin position="74"/>
        <end position="84"/>
    </location>
</feature>
<feature type="region of interest" description="Disordered" evidence="1">
    <location>
        <begin position="68"/>
        <end position="99"/>
    </location>
</feature>
<keyword evidence="3" id="KW-1185">Reference proteome</keyword>
<reference evidence="2" key="1">
    <citation type="submission" date="2021-01" db="UniProtKB">
        <authorList>
            <consortium name="EnsemblPlants"/>
        </authorList>
    </citation>
    <scope>IDENTIFICATION</scope>
</reference>
<dbReference type="EnsemblPlants" id="Kaladp0767s0002.1.v1.1">
    <property type="protein sequence ID" value="Kaladp0767s0002.1.v1.1"/>
    <property type="gene ID" value="Kaladp0767s0002.v1.1"/>
</dbReference>
<protein>
    <submittedName>
        <fullName evidence="2">Uncharacterized protein</fullName>
    </submittedName>
</protein>
<dbReference type="Gramene" id="Kaladp0767s0002.1.v1.1">
    <property type="protein sequence ID" value="Kaladp0767s0002.1.v1.1"/>
    <property type="gene ID" value="Kaladp0767s0002.v1.1"/>
</dbReference>
<evidence type="ECO:0000313" key="3">
    <source>
        <dbReference type="Proteomes" id="UP000594263"/>
    </source>
</evidence>
<organism evidence="2 3">
    <name type="scientific">Kalanchoe fedtschenkoi</name>
    <name type="common">Lavender scallops</name>
    <name type="synonym">South American air plant</name>
    <dbReference type="NCBI Taxonomy" id="63787"/>
    <lineage>
        <taxon>Eukaryota</taxon>
        <taxon>Viridiplantae</taxon>
        <taxon>Streptophyta</taxon>
        <taxon>Embryophyta</taxon>
        <taxon>Tracheophyta</taxon>
        <taxon>Spermatophyta</taxon>
        <taxon>Magnoliopsida</taxon>
        <taxon>eudicotyledons</taxon>
        <taxon>Gunneridae</taxon>
        <taxon>Pentapetalae</taxon>
        <taxon>Saxifragales</taxon>
        <taxon>Crassulaceae</taxon>
        <taxon>Kalanchoe</taxon>
    </lineage>
</organism>
<dbReference type="AlphaFoldDB" id="A0A7N0VFR5"/>
<evidence type="ECO:0000256" key="1">
    <source>
        <dbReference type="SAM" id="MobiDB-lite"/>
    </source>
</evidence>
<sequence length="99" mass="11121">MVTCVISSVQLDTFQAGVSPLLQDQLEELSKKMPSDNHVRENKGHSLVIGKDCVDAVQALRSAGQEVNMGVKDNANKRKSMVELRRKRKAEKTRSRDQR</sequence>